<accession>A0AB32XB28</accession>
<proteinExistence type="predicted"/>
<evidence type="ECO:0000313" key="1">
    <source>
        <dbReference type="EMBL" id="ADV34036.1"/>
    </source>
</evidence>
<protein>
    <submittedName>
        <fullName evidence="1">Uncharacterized protein</fullName>
    </submittedName>
</protein>
<dbReference type="RefSeq" id="WP_013526595.1">
    <property type="nucleotide sequence ID" value="NC_014921.1"/>
</dbReference>
<dbReference type="KEGG" id="mfm:MfeM64YM_0025"/>
<name>A0AB32XB28_MYCFM</name>
<sequence>MLDIIKRKRKTIKPAKDTYLENKQQIEKWTNKLVKYSIVKDSYPKYETEIVSI</sequence>
<reference evidence="1 2" key="1">
    <citation type="journal article" date="2011" name="J. Bacteriol.">
        <title>Genome sequence of the repetitive-sequence-rich Mycoplasma fermentans strain M64.</title>
        <authorList>
            <person name="Shu H.W."/>
            <person name="Liu T.T."/>
            <person name="Chang H.Y."/>
            <person name="Liu Y.M."/>
            <person name="Wu K.M."/>
            <person name="Shu H.Y."/>
            <person name="Tsai S.F."/>
            <person name="Hsiao K.J."/>
            <person name="Hu W.S."/>
            <person name="Ng W.V."/>
        </authorList>
    </citation>
    <scope>NUCLEOTIDE SEQUENCE [LARGE SCALE GENOMIC DNA]</scope>
    <source>
        <strain evidence="1 2">M64</strain>
    </source>
</reference>
<dbReference type="AlphaFoldDB" id="A0AB32XB28"/>
<dbReference type="Proteomes" id="UP000007473">
    <property type="component" value="Chromosome"/>
</dbReference>
<organism evidence="1 2">
    <name type="scientific">Mycoplasmopsis fermentans (strain M64)</name>
    <name type="common">Mycoplasma fermentans</name>
    <dbReference type="NCBI Taxonomy" id="943945"/>
    <lineage>
        <taxon>Bacteria</taxon>
        <taxon>Bacillati</taxon>
        <taxon>Mycoplasmatota</taxon>
        <taxon>Mycoplasmoidales</taxon>
        <taxon>Metamycoplasmataceae</taxon>
        <taxon>Mycoplasmopsis</taxon>
    </lineage>
</organism>
<gene>
    <name evidence="1" type="ordered locus">MfeM64YM_0025</name>
</gene>
<dbReference type="EMBL" id="CP002458">
    <property type="protein sequence ID" value="ADV34036.1"/>
    <property type="molecule type" value="Genomic_DNA"/>
</dbReference>
<evidence type="ECO:0000313" key="2">
    <source>
        <dbReference type="Proteomes" id="UP000007473"/>
    </source>
</evidence>